<protein>
    <submittedName>
        <fullName evidence="1">Uncharacterized protein</fullName>
    </submittedName>
</protein>
<gene>
    <name evidence="1" type="ORF">IWQ57_000871</name>
</gene>
<evidence type="ECO:0000313" key="1">
    <source>
        <dbReference type="EMBL" id="KAJ2774334.1"/>
    </source>
</evidence>
<keyword evidence="2" id="KW-1185">Reference proteome</keyword>
<proteinExistence type="predicted"/>
<sequence length="267" mass="26780">MELNDASFTLGATVILAYPDDTRVAGYRAALALWAALADDADSMCTAASGLAAVEVLQPLGELGLGALGTGGGDVPVAFANPARRPGLTFCFVSGLPAAARAPELADRLLGLFEKHGVQRVVVPAAANVSEGGAGRTRLWSLFPALAGGGPSGALADALADVARLPAGAQTNDAFLSALSTIAAVAAVGDVGLLIHDDRRPGTSGYRERVVFGAEFADDDDAVVVGELARRLAAAVAAGAACPQPSVEVARVRLGAEAAARRPGICS</sequence>
<name>A0ACC1K6H6_9FUNG</name>
<evidence type="ECO:0000313" key="2">
    <source>
        <dbReference type="Proteomes" id="UP001140234"/>
    </source>
</evidence>
<comment type="caution">
    <text evidence="1">The sequence shown here is derived from an EMBL/GenBank/DDBJ whole genome shotgun (WGS) entry which is preliminary data.</text>
</comment>
<reference evidence="1" key="1">
    <citation type="submission" date="2022-07" db="EMBL/GenBank/DDBJ databases">
        <title>Phylogenomic reconstructions and comparative analyses of Kickxellomycotina fungi.</title>
        <authorList>
            <person name="Reynolds N.K."/>
            <person name="Stajich J.E."/>
            <person name="Barry K."/>
            <person name="Grigoriev I.V."/>
            <person name="Crous P."/>
            <person name="Smith M.E."/>
        </authorList>
    </citation>
    <scope>NUCLEOTIDE SEQUENCE</scope>
    <source>
        <strain evidence="1">CBS 109366</strain>
    </source>
</reference>
<dbReference type="Proteomes" id="UP001140234">
    <property type="component" value="Unassembled WGS sequence"/>
</dbReference>
<accession>A0ACC1K6H6</accession>
<organism evidence="1 2">
    <name type="scientific">Coemansia nantahalensis</name>
    <dbReference type="NCBI Taxonomy" id="2789366"/>
    <lineage>
        <taxon>Eukaryota</taxon>
        <taxon>Fungi</taxon>
        <taxon>Fungi incertae sedis</taxon>
        <taxon>Zoopagomycota</taxon>
        <taxon>Kickxellomycotina</taxon>
        <taxon>Kickxellomycetes</taxon>
        <taxon>Kickxellales</taxon>
        <taxon>Kickxellaceae</taxon>
        <taxon>Coemansia</taxon>
    </lineage>
</organism>
<dbReference type="EMBL" id="JANBUJ010000109">
    <property type="protein sequence ID" value="KAJ2774334.1"/>
    <property type="molecule type" value="Genomic_DNA"/>
</dbReference>